<evidence type="ECO:0000256" key="1">
    <source>
        <dbReference type="SAM" id="Phobius"/>
    </source>
</evidence>
<sequence>MPANTNNHQTPNSFLASSQFTAILVGLFLLELVVISSFTYFKVRAELQPTQLVDQAEKALQENYPRIRQRVTEEVKKQAPQIAETISNELIQSTPEARRWLEETTRRQLDYTLDETTQLSTEEFRELLQAHHKEIETLFQEIEAAPNETKEVVLDFESSIDKSWGIDLQNQARNALELHRRLNDKLERLTSDAPLDPKELLERRIVRILRTMEEERLPQLPTLSQTNS</sequence>
<keyword evidence="1" id="KW-0812">Transmembrane</keyword>
<dbReference type="AlphaFoldDB" id="A0A368KKV5"/>
<protein>
    <submittedName>
        <fullName evidence="2">Uncharacterized protein</fullName>
    </submittedName>
</protein>
<comment type="caution">
    <text evidence="2">The sequence shown here is derived from an EMBL/GenBank/DDBJ whole genome shotgun (WGS) entry which is preliminary data.</text>
</comment>
<evidence type="ECO:0000313" key="2">
    <source>
        <dbReference type="EMBL" id="RCS40388.1"/>
    </source>
</evidence>
<keyword evidence="1" id="KW-0472">Membrane</keyword>
<evidence type="ECO:0000313" key="3">
    <source>
        <dbReference type="Proteomes" id="UP000253562"/>
    </source>
</evidence>
<reference evidence="2 3" key="1">
    <citation type="submission" date="2018-07" db="EMBL/GenBank/DDBJ databases">
        <title>Comparative genomes isolates from brazilian mangrove.</title>
        <authorList>
            <person name="De Araujo J.E."/>
            <person name="Taketani R.G."/>
            <person name="Silva M.C.P."/>
            <person name="Lourenco M.V."/>
            <person name="Oliveira V.M."/>
            <person name="Andreote F.D."/>
        </authorList>
    </citation>
    <scope>NUCLEOTIDE SEQUENCE [LARGE SCALE GENOMIC DNA]</scope>
    <source>
        <strain evidence="2 3">HEX PRIS-MGV</strain>
    </source>
</reference>
<proteinExistence type="predicted"/>
<keyword evidence="1" id="KW-1133">Transmembrane helix</keyword>
<accession>A0A368KKV5</accession>
<dbReference type="EMBL" id="QPEX01000046">
    <property type="protein sequence ID" value="RCS40388.1"/>
    <property type="molecule type" value="Genomic_DNA"/>
</dbReference>
<name>A0A368KKV5_9BACT</name>
<feature type="transmembrane region" description="Helical" evidence="1">
    <location>
        <begin position="20"/>
        <end position="41"/>
    </location>
</feature>
<dbReference type="Proteomes" id="UP000253562">
    <property type="component" value="Unassembled WGS sequence"/>
</dbReference>
<dbReference type="RefSeq" id="WP_114372981.1">
    <property type="nucleotide sequence ID" value="NZ_QPEX01000046.1"/>
</dbReference>
<organism evidence="2 3">
    <name type="scientific">Bremerella cremea</name>
    <dbReference type="NCBI Taxonomy" id="1031537"/>
    <lineage>
        <taxon>Bacteria</taxon>
        <taxon>Pseudomonadati</taxon>
        <taxon>Planctomycetota</taxon>
        <taxon>Planctomycetia</taxon>
        <taxon>Pirellulales</taxon>
        <taxon>Pirellulaceae</taxon>
        <taxon>Bremerella</taxon>
    </lineage>
</organism>
<gene>
    <name evidence="2" type="ORF">DTL42_23690</name>
</gene>
<dbReference type="OrthoDB" id="273411at2"/>